<evidence type="ECO:0000259" key="8">
    <source>
        <dbReference type="Pfam" id="PF10502"/>
    </source>
</evidence>
<dbReference type="Gene3D" id="2.10.109.10">
    <property type="entry name" value="Umud Fragment, subunit A"/>
    <property type="match status" value="1"/>
</dbReference>
<dbReference type="RefSeq" id="WP_412990808.1">
    <property type="nucleotide sequence ID" value="NZ_CACRUT010000008.1"/>
</dbReference>
<feature type="active site" evidence="6">
    <location>
        <position position="118"/>
    </location>
</feature>
<sequence>MKAVWGVAYKVACGVCLVWLAVVLGVAVHYGWRALVADTFVIPSDSMSPTLLPGDKVRVDKAVFGARLYTSLDFTDGRMESIRTRGRRGLRYNDIVVFNYPVNDKGHIGFKMNYVYVKRVAALPGDTISFVHSRPVNSHYKGVLGLAEAQRRLEETPDSLIPWYAMRNILVETAVLGYTIKDIPPVYVPRQGDILRMDDWRKVEIYRRAIEWETGRALAWDGARGQCLSDGRPLPYYRFRKNYYFVCGDMVYGSKDSRYWGFVPEEYIVGVVDRVVESHHPVTGRERRERRGLNLTNNE</sequence>
<proteinExistence type="inferred from homology"/>
<evidence type="ECO:0000256" key="2">
    <source>
        <dbReference type="ARBA" id="ARBA00009370"/>
    </source>
</evidence>
<dbReference type="GO" id="GO:0004252">
    <property type="term" value="F:serine-type endopeptidase activity"/>
    <property type="evidence" value="ECO:0007669"/>
    <property type="project" value="InterPro"/>
</dbReference>
<evidence type="ECO:0000313" key="9">
    <source>
        <dbReference type="EMBL" id="VYT93410.1"/>
    </source>
</evidence>
<keyword evidence="5 7" id="KW-0378">Hydrolase</keyword>
<evidence type="ECO:0000256" key="5">
    <source>
        <dbReference type="ARBA" id="ARBA00022801"/>
    </source>
</evidence>
<dbReference type="EC" id="3.4.21.89" evidence="3 7"/>
<dbReference type="PANTHER" id="PTHR43390">
    <property type="entry name" value="SIGNAL PEPTIDASE I"/>
    <property type="match status" value="1"/>
</dbReference>
<accession>A0A6N3AUT8</accession>
<dbReference type="GO" id="GO:0009003">
    <property type="term" value="F:signal peptidase activity"/>
    <property type="evidence" value="ECO:0007669"/>
    <property type="project" value="UniProtKB-EC"/>
</dbReference>
<dbReference type="EMBL" id="CACRUT010000008">
    <property type="protein sequence ID" value="VYT93410.1"/>
    <property type="molecule type" value="Genomic_DNA"/>
</dbReference>
<evidence type="ECO:0000256" key="4">
    <source>
        <dbReference type="ARBA" id="ARBA00019232"/>
    </source>
</evidence>
<feature type="transmembrane region" description="Helical" evidence="7">
    <location>
        <begin position="7"/>
        <end position="32"/>
    </location>
</feature>
<dbReference type="InterPro" id="IPR019757">
    <property type="entry name" value="Pept_S26A_signal_pept_1_Lys-AS"/>
</dbReference>
<organism evidence="9">
    <name type="scientific">Paraprevotella clara</name>
    <dbReference type="NCBI Taxonomy" id="454154"/>
    <lineage>
        <taxon>Bacteria</taxon>
        <taxon>Pseudomonadati</taxon>
        <taxon>Bacteroidota</taxon>
        <taxon>Bacteroidia</taxon>
        <taxon>Bacteroidales</taxon>
        <taxon>Prevotellaceae</taxon>
        <taxon>Paraprevotella</taxon>
    </lineage>
</organism>
<keyword evidence="7" id="KW-0812">Transmembrane</keyword>
<dbReference type="InterPro" id="IPR019533">
    <property type="entry name" value="Peptidase_S26"/>
</dbReference>
<dbReference type="PROSITE" id="PS00760">
    <property type="entry name" value="SPASE_I_2"/>
    <property type="match status" value="1"/>
</dbReference>
<dbReference type="PANTHER" id="PTHR43390:SF1">
    <property type="entry name" value="CHLOROPLAST PROCESSING PEPTIDASE"/>
    <property type="match status" value="1"/>
</dbReference>
<keyword evidence="7" id="KW-0645">Protease</keyword>
<dbReference type="Pfam" id="PF10502">
    <property type="entry name" value="Peptidase_S26"/>
    <property type="match status" value="2"/>
</dbReference>
<comment type="similarity">
    <text evidence="2 7">Belongs to the peptidase S26 family.</text>
</comment>
<dbReference type="AlphaFoldDB" id="A0A6N3AUT8"/>
<dbReference type="SUPFAM" id="SSF51306">
    <property type="entry name" value="LexA/Signal peptidase"/>
    <property type="match status" value="1"/>
</dbReference>
<keyword evidence="7" id="KW-0472">Membrane</keyword>
<protein>
    <recommendedName>
        <fullName evidence="4 7">Signal peptidase I</fullName>
        <ecNumber evidence="3 7">3.4.21.89</ecNumber>
    </recommendedName>
</protein>
<dbReference type="GO" id="GO:0016020">
    <property type="term" value="C:membrane"/>
    <property type="evidence" value="ECO:0007669"/>
    <property type="project" value="UniProtKB-SubCell"/>
</dbReference>
<gene>
    <name evidence="9" type="primary">lepB_2</name>
    <name evidence="9" type="ORF">PCLFYP37_01512</name>
</gene>
<feature type="domain" description="Peptidase S26" evidence="8">
    <location>
        <begin position="240"/>
        <end position="273"/>
    </location>
</feature>
<reference evidence="9" key="1">
    <citation type="submission" date="2019-11" db="EMBL/GenBank/DDBJ databases">
        <authorList>
            <person name="Feng L."/>
        </authorList>
    </citation>
    <scope>NUCLEOTIDE SEQUENCE</scope>
    <source>
        <strain evidence="9">PclaraLFYP37</strain>
    </source>
</reference>
<dbReference type="InterPro" id="IPR000223">
    <property type="entry name" value="Pept_S26A_signal_pept_1"/>
</dbReference>
<dbReference type="CDD" id="cd06530">
    <property type="entry name" value="S26_SPase_I"/>
    <property type="match status" value="2"/>
</dbReference>
<comment type="subcellular location">
    <subcellularLocation>
        <location evidence="7">Membrane</location>
        <topology evidence="7">Single-pass type II membrane protein</topology>
    </subcellularLocation>
</comment>
<name>A0A6N3AUT8_9BACT</name>
<feature type="active site" evidence="6">
    <location>
        <position position="46"/>
    </location>
</feature>
<dbReference type="NCBIfam" id="TIGR02227">
    <property type="entry name" value="sigpep_I_bact"/>
    <property type="match status" value="1"/>
</dbReference>
<keyword evidence="7" id="KW-1133">Transmembrane helix</keyword>
<dbReference type="InterPro" id="IPR036286">
    <property type="entry name" value="LexA/Signal_pep-like_sf"/>
</dbReference>
<feature type="domain" description="Peptidase S26" evidence="8">
    <location>
        <begin position="20"/>
        <end position="131"/>
    </location>
</feature>
<evidence type="ECO:0000256" key="1">
    <source>
        <dbReference type="ARBA" id="ARBA00000677"/>
    </source>
</evidence>
<evidence type="ECO:0000256" key="7">
    <source>
        <dbReference type="RuleBase" id="RU362042"/>
    </source>
</evidence>
<dbReference type="PRINTS" id="PR00727">
    <property type="entry name" value="LEADERPTASE"/>
</dbReference>
<dbReference type="GO" id="GO:0006465">
    <property type="term" value="P:signal peptide processing"/>
    <property type="evidence" value="ECO:0007669"/>
    <property type="project" value="InterPro"/>
</dbReference>
<comment type="catalytic activity">
    <reaction evidence="1 7">
        <text>Cleavage of hydrophobic, N-terminal signal or leader sequences from secreted and periplasmic proteins.</text>
        <dbReference type="EC" id="3.4.21.89"/>
    </reaction>
</comment>
<evidence type="ECO:0000256" key="3">
    <source>
        <dbReference type="ARBA" id="ARBA00013208"/>
    </source>
</evidence>
<evidence type="ECO:0000256" key="6">
    <source>
        <dbReference type="PIRSR" id="PIRSR600223-1"/>
    </source>
</evidence>